<dbReference type="Pfam" id="PF00005">
    <property type="entry name" value="ABC_tran"/>
    <property type="match status" value="1"/>
</dbReference>
<dbReference type="HOGENOM" id="CLU_000604_1_1_4"/>
<comment type="catalytic activity">
    <reaction evidence="8">
        <text>ATP + H2O + polyamine-[polyamine-binding protein]Side 1 = ADP + phosphate + polyamineSide 2 + [polyamine-binding protein]Side 1.</text>
        <dbReference type="EC" id="7.6.2.11"/>
    </reaction>
</comment>
<dbReference type="Gene3D" id="2.40.50.100">
    <property type="match status" value="1"/>
</dbReference>
<dbReference type="GO" id="GO:0005524">
    <property type="term" value="F:ATP binding"/>
    <property type="evidence" value="ECO:0007669"/>
    <property type="project" value="UniProtKB-KW"/>
</dbReference>
<dbReference type="GO" id="GO:0043190">
    <property type="term" value="C:ATP-binding cassette (ABC) transporter complex"/>
    <property type="evidence" value="ECO:0007669"/>
    <property type="project" value="InterPro"/>
</dbReference>
<dbReference type="SUPFAM" id="SSF52540">
    <property type="entry name" value="P-loop containing nucleoside triphosphate hydrolases"/>
    <property type="match status" value="1"/>
</dbReference>
<dbReference type="FunFam" id="3.40.50.300:FF:000425">
    <property type="entry name" value="Probable ABC transporter, ATP-binding subunit"/>
    <property type="match status" value="1"/>
</dbReference>
<keyword evidence="11" id="KW-1185">Reference proteome</keyword>
<dbReference type="GO" id="GO:0015697">
    <property type="term" value="P:quaternary ammonium group transport"/>
    <property type="evidence" value="ECO:0007669"/>
    <property type="project" value="UniProtKB-ARBA"/>
</dbReference>
<evidence type="ECO:0000313" key="10">
    <source>
        <dbReference type="EMBL" id="ACC69417.1"/>
    </source>
</evidence>
<dbReference type="PANTHER" id="PTHR42781:SF4">
    <property type="entry name" value="SPERMIDINE_PUTRESCINE IMPORT ATP-BINDING PROTEIN POTA"/>
    <property type="match status" value="1"/>
</dbReference>
<keyword evidence="2 8" id="KW-1003">Cell membrane</keyword>
<dbReference type="InterPro" id="IPR003593">
    <property type="entry name" value="AAA+_ATPase"/>
</dbReference>
<dbReference type="SUPFAM" id="SSF50331">
    <property type="entry name" value="MOP-like"/>
    <property type="match status" value="1"/>
</dbReference>
<dbReference type="EC" id="7.6.2.11" evidence="8"/>
<dbReference type="STRING" id="391038.Bphy_0224"/>
<dbReference type="NCBIfam" id="TIGR01187">
    <property type="entry name" value="potA"/>
    <property type="match status" value="1"/>
</dbReference>
<dbReference type="RefSeq" id="WP_012399646.1">
    <property type="nucleotide sequence ID" value="NC_010622.1"/>
</dbReference>
<dbReference type="Gene3D" id="3.40.50.300">
    <property type="entry name" value="P-loop containing nucleotide triphosphate hydrolases"/>
    <property type="match status" value="1"/>
</dbReference>
<keyword evidence="6 8" id="KW-1278">Translocase</keyword>
<dbReference type="PANTHER" id="PTHR42781">
    <property type="entry name" value="SPERMIDINE/PUTRESCINE IMPORT ATP-BINDING PROTEIN POTA"/>
    <property type="match status" value="1"/>
</dbReference>
<dbReference type="InterPro" id="IPR050093">
    <property type="entry name" value="ABC_SmlMolc_Importer"/>
</dbReference>
<dbReference type="InterPro" id="IPR003439">
    <property type="entry name" value="ABC_transporter-like_ATP-bd"/>
</dbReference>
<protein>
    <recommendedName>
        <fullName evidence="8">Spermidine/putrescine import ATP-binding protein PotA</fullName>
        <ecNumber evidence="8">7.6.2.11</ecNumber>
    </recommendedName>
</protein>
<reference evidence="11" key="1">
    <citation type="journal article" date="2014" name="Stand. Genomic Sci.">
        <title>Complete genome sequence of Burkholderia phymatum STM815(T), a broad host range and efficient nitrogen-fixing symbiont of Mimosa species.</title>
        <authorList>
            <person name="Moulin L."/>
            <person name="Klonowska A."/>
            <person name="Caroline B."/>
            <person name="Booth K."/>
            <person name="Vriezen J.A."/>
            <person name="Melkonian R."/>
            <person name="James E.K."/>
            <person name="Young J.P."/>
            <person name="Bena G."/>
            <person name="Hauser L."/>
            <person name="Land M."/>
            <person name="Kyrpides N."/>
            <person name="Bruce D."/>
            <person name="Chain P."/>
            <person name="Copeland A."/>
            <person name="Pitluck S."/>
            <person name="Woyke T."/>
            <person name="Lizotte-Waniewski M."/>
            <person name="Bristow J."/>
            <person name="Riley M."/>
        </authorList>
    </citation>
    <scope>NUCLEOTIDE SEQUENCE [LARGE SCALE GENOMIC DNA]</scope>
    <source>
        <strain evidence="11">DSM 17167 / CIP 108236 / LMG 21445 / STM815</strain>
    </source>
</reference>
<organism evidence="10 11">
    <name type="scientific">Paraburkholderia phymatum (strain DSM 17167 / CIP 108236 / LMG 21445 / STM815)</name>
    <name type="common">Burkholderia phymatum</name>
    <dbReference type="NCBI Taxonomy" id="391038"/>
    <lineage>
        <taxon>Bacteria</taxon>
        <taxon>Pseudomonadati</taxon>
        <taxon>Pseudomonadota</taxon>
        <taxon>Betaproteobacteria</taxon>
        <taxon>Burkholderiales</taxon>
        <taxon>Burkholderiaceae</taxon>
        <taxon>Paraburkholderia</taxon>
    </lineage>
</organism>
<keyword evidence="5 8" id="KW-0067">ATP-binding</keyword>
<evidence type="ECO:0000256" key="6">
    <source>
        <dbReference type="ARBA" id="ARBA00022967"/>
    </source>
</evidence>
<dbReference type="InterPro" id="IPR008995">
    <property type="entry name" value="Mo/tungstate-bd_C_term_dom"/>
</dbReference>
<keyword evidence="4 8" id="KW-0547">Nucleotide-binding</keyword>
<evidence type="ECO:0000259" key="9">
    <source>
        <dbReference type="PROSITE" id="PS50893"/>
    </source>
</evidence>
<dbReference type="PROSITE" id="PS00211">
    <property type="entry name" value="ABC_TRANSPORTER_1"/>
    <property type="match status" value="1"/>
</dbReference>
<dbReference type="InterPro" id="IPR005893">
    <property type="entry name" value="PotA-like"/>
</dbReference>
<accession>B2JC53</accession>
<evidence type="ECO:0000256" key="7">
    <source>
        <dbReference type="ARBA" id="ARBA00023136"/>
    </source>
</evidence>
<dbReference type="InterPro" id="IPR017871">
    <property type="entry name" value="ABC_transporter-like_CS"/>
</dbReference>
<comment type="similarity">
    <text evidence="8">Belongs to the ABC transporter superfamily. Spermidine/putrescine importer (TC 3.A.1.11.1) family.</text>
</comment>
<feature type="domain" description="ABC transporter" evidence="9">
    <location>
        <begin position="4"/>
        <end position="234"/>
    </location>
</feature>
<dbReference type="InterPro" id="IPR013611">
    <property type="entry name" value="Transp-assoc_OB_typ2"/>
</dbReference>
<dbReference type="GO" id="GO:0015417">
    <property type="term" value="F:ABC-type polyamine transporter activity"/>
    <property type="evidence" value="ECO:0007669"/>
    <property type="project" value="UniProtKB-EC"/>
</dbReference>
<dbReference type="KEGG" id="bph:Bphy_0224"/>
<dbReference type="Pfam" id="PF08402">
    <property type="entry name" value="TOBE_2"/>
    <property type="match status" value="1"/>
</dbReference>
<keyword evidence="3" id="KW-0997">Cell inner membrane</keyword>
<sequence>MAFLEIDSLHKAFGANTALHHFDMKIERGEFITFLGPSGCGKTTVLRMIAGFETPTRGTIRLDGRDVTHLRTRQRKVGMVFQAYALFPNMTVAQNIGFGLKIANRPQSEIKQRVDEMLQLIKLPHLGERYPWQLSGGQQQRVALARALAGKPQVLLLDEPLSALDAKIRISLRQDIRALQRELGITSIFVTHDQEEALSISDRIVVMNEGRVEQVGTPLEIYNYPRTRFVASFVGTLNILSGHVIDPSSGRMAVDGQELHTTQALPADDAGKKRMLAVRPEAIVLEPPAAGRNTLTATVEEVSFLGAIVRIRTRVKDEVVSLDIFNDPNRRLPERGQPVALGFSHENLLVLEEGAQAQG</sequence>
<dbReference type="AlphaFoldDB" id="B2JC53"/>
<evidence type="ECO:0000256" key="4">
    <source>
        <dbReference type="ARBA" id="ARBA00022741"/>
    </source>
</evidence>
<evidence type="ECO:0000256" key="8">
    <source>
        <dbReference type="RuleBase" id="RU364083"/>
    </source>
</evidence>
<dbReference type="InterPro" id="IPR027417">
    <property type="entry name" value="P-loop_NTPase"/>
</dbReference>
<evidence type="ECO:0000256" key="1">
    <source>
        <dbReference type="ARBA" id="ARBA00022448"/>
    </source>
</evidence>
<dbReference type="PROSITE" id="PS50893">
    <property type="entry name" value="ABC_TRANSPORTER_2"/>
    <property type="match status" value="1"/>
</dbReference>
<dbReference type="OrthoDB" id="5298774at2"/>
<dbReference type="eggNOG" id="COG3842">
    <property type="taxonomic scope" value="Bacteria"/>
</dbReference>
<evidence type="ECO:0000256" key="5">
    <source>
        <dbReference type="ARBA" id="ARBA00022840"/>
    </source>
</evidence>
<comment type="function">
    <text evidence="8">Part of the ABC transporter complex PotABCD involved in spermidine/putrescine import. Responsible for energy coupling to the transport system.</text>
</comment>
<dbReference type="EMBL" id="CP001043">
    <property type="protein sequence ID" value="ACC69417.1"/>
    <property type="molecule type" value="Genomic_DNA"/>
</dbReference>
<dbReference type="Proteomes" id="UP000001192">
    <property type="component" value="Chromosome 1"/>
</dbReference>
<keyword evidence="1 8" id="KW-0813">Transport</keyword>
<keyword evidence="7 8" id="KW-0472">Membrane</keyword>
<evidence type="ECO:0000313" key="11">
    <source>
        <dbReference type="Proteomes" id="UP000001192"/>
    </source>
</evidence>
<dbReference type="SMART" id="SM00382">
    <property type="entry name" value="AAA"/>
    <property type="match status" value="1"/>
</dbReference>
<evidence type="ECO:0000256" key="3">
    <source>
        <dbReference type="ARBA" id="ARBA00022519"/>
    </source>
</evidence>
<evidence type="ECO:0000256" key="2">
    <source>
        <dbReference type="ARBA" id="ARBA00022475"/>
    </source>
</evidence>
<gene>
    <name evidence="8" type="primary">potA</name>
    <name evidence="10" type="ordered locus">Bphy_0224</name>
</gene>
<comment type="subunit">
    <text evidence="8">The complex is composed of two ATP-binding proteins (PotA), two transmembrane proteins (PotB and PotC) and a solute-binding protein (PotD).</text>
</comment>
<dbReference type="GO" id="GO:0016887">
    <property type="term" value="F:ATP hydrolysis activity"/>
    <property type="evidence" value="ECO:0007669"/>
    <property type="project" value="InterPro"/>
</dbReference>
<name>B2JC53_PARP8</name>
<proteinExistence type="inferred from homology"/>